<evidence type="ECO:0000256" key="4">
    <source>
        <dbReference type="ARBA" id="ARBA00023125"/>
    </source>
</evidence>
<dbReference type="RefSeq" id="WP_249298676.1">
    <property type="nucleotide sequence ID" value="NZ_JACRSX010000052.1"/>
</dbReference>
<gene>
    <name evidence="7" type="ORF">H8704_13975</name>
</gene>
<evidence type="ECO:0000256" key="3">
    <source>
        <dbReference type="ARBA" id="ARBA00022578"/>
    </source>
</evidence>
<dbReference type="PROSITE" id="PS01007">
    <property type="entry name" value="TRANSPOSASE_MUTATOR"/>
    <property type="match status" value="1"/>
</dbReference>
<dbReference type="Proteomes" id="UP000606193">
    <property type="component" value="Unassembled WGS sequence"/>
</dbReference>
<evidence type="ECO:0000256" key="2">
    <source>
        <dbReference type="ARBA" id="ARBA00010961"/>
    </source>
</evidence>
<name>A0ABR7N4Y7_9FIRM</name>
<dbReference type="NCBIfam" id="NF033543">
    <property type="entry name" value="transpos_IS256"/>
    <property type="match status" value="1"/>
</dbReference>
<keyword evidence="6" id="KW-0814">Transposable element</keyword>
<evidence type="ECO:0000256" key="6">
    <source>
        <dbReference type="RuleBase" id="RU365089"/>
    </source>
</evidence>
<keyword evidence="3 6" id="KW-0815">Transposition</keyword>
<dbReference type="Pfam" id="PF00872">
    <property type="entry name" value="Transposase_mut"/>
    <property type="match status" value="1"/>
</dbReference>
<comment type="caution">
    <text evidence="7">The sequence shown here is derived from an EMBL/GenBank/DDBJ whole genome shotgun (WGS) entry which is preliminary data.</text>
</comment>
<accession>A0ABR7N4Y7</accession>
<keyword evidence="8" id="KW-1185">Reference proteome</keyword>
<protein>
    <recommendedName>
        <fullName evidence="6">Mutator family transposase</fullName>
    </recommendedName>
</protein>
<evidence type="ECO:0000313" key="8">
    <source>
        <dbReference type="Proteomes" id="UP000606193"/>
    </source>
</evidence>
<evidence type="ECO:0000256" key="5">
    <source>
        <dbReference type="ARBA" id="ARBA00023172"/>
    </source>
</evidence>
<reference evidence="7 8" key="1">
    <citation type="submission" date="2020-08" db="EMBL/GenBank/DDBJ databases">
        <title>Genome public.</title>
        <authorList>
            <person name="Liu C."/>
            <person name="Sun Q."/>
        </authorList>
    </citation>
    <scope>NUCLEOTIDE SEQUENCE [LARGE SCALE GENOMIC DNA]</scope>
    <source>
        <strain evidence="7 8">NSJ-37</strain>
    </source>
</reference>
<comment type="similarity">
    <text evidence="2 6">Belongs to the transposase mutator family.</text>
</comment>
<proteinExistence type="inferred from homology"/>
<evidence type="ECO:0000256" key="1">
    <source>
        <dbReference type="ARBA" id="ARBA00002190"/>
    </source>
</evidence>
<dbReference type="PANTHER" id="PTHR33217:SF8">
    <property type="entry name" value="MUTATOR FAMILY TRANSPOSASE"/>
    <property type="match status" value="1"/>
</dbReference>
<organism evidence="7 8">
    <name type="scientific">Jutongia huaianensis</name>
    <dbReference type="NCBI Taxonomy" id="2763668"/>
    <lineage>
        <taxon>Bacteria</taxon>
        <taxon>Bacillati</taxon>
        <taxon>Bacillota</taxon>
        <taxon>Clostridia</taxon>
        <taxon>Lachnospirales</taxon>
        <taxon>Lachnospiraceae</taxon>
        <taxon>Jutongia</taxon>
    </lineage>
</organism>
<sequence length="323" mass="37739">RDRKGEYEPQLIPKYQNTVTQDMEEKIISMYAKGMTTGDIEAHLKELYDLDISDSTISRITDKIMPLVKEWQERPLQEIYAVVYMDAIHYHVRSEGRIVKRAVYIALGIDMDGKKDVIGMYVGENEGAKFWLSIINGLKNRGVQDILIACVDGLNGFPQAIEAVYPKTEIQQCIIHQIRNTTNYVSYKDLKKLMADLKMVYAAPDEAAALEELESFGEKWNSKYPKIYKSWSERWATLSTYFKYPNEVRKLIYTTNAIEGFNRQLRKVTKSRTVFPSDDSLLKMLYLATMDITKKWTGRRRDWSQIRAQLEIYFEERLEKAEF</sequence>
<dbReference type="PANTHER" id="PTHR33217">
    <property type="entry name" value="TRANSPOSASE FOR INSERTION SEQUENCE ELEMENT IS1081"/>
    <property type="match status" value="1"/>
</dbReference>
<keyword evidence="4 6" id="KW-0238">DNA-binding</keyword>
<keyword evidence="5 6" id="KW-0233">DNA recombination</keyword>
<dbReference type="EMBL" id="JACRSX010000052">
    <property type="protein sequence ID" value="MBC8563702.1"/>
    <property type="molecule type" value="Genomic_DNA"/>
</dbReference>
<dbReference type="InterPro" id="IPR001207">
    <property type="entry name" value="Transposase_mutator"/>
</dbReference>
<feature type="non-terminal residue" evidence="7">
    <location>
        <position position="1"/>
    </location>
</feature>
<evidence type="ECO:0000313" key="7">
    <source>
        <dbReference type="EMBL" id="MBC8563702.1"/>
    </source>
</evidence>
<comment type="function">
    <text evidence="1 6">Required for the transposition of the insertion element.</text>
</comment>